<dbReference type="EMBL" id="BAABME010001361">
    <property type="protein sequence ID" value="GAA0149179.1"/>
    <property type="molecule type" value="Genomic_DNA"/>
</dbReference>
<reference evidence="10 11" key="1">
    <citation type="submission" date="2024-01" db="EMBL/GenBank/DDBJ databases">
        <title>The complete chloroplast genome sequence of Lithospermum erythrorhizon: insights into the phylogenetic relationship among Boraginaceae species and the maternal lineages of purple gromwells.</title>
        <authorList>
            <person name="Okada T."/>
            <person name="Watanabe K."/>
        </authorList>
    </citation>
    <scope>NUCLEOTIDE SEQUENCE [LARGE SCALE GENOMIC DNA]</scope>
</reference>
<comment type="catalytic activity">
    <reaction evidence="1">
        <text>S-ubiquitinyl-[E2 ubiquitin-conjugating enzyme]-L-cysteine + [acceptor protein]-L-lysine = [E2 ubiquitin-conjugating enzyme]-L-cysteine + N(6)-ubiquitinyl-[acceptor protein]-L-lysine.</text>
        <dbReference type="EC" id="2.3.2.26"/>
    </reaction>
</comment>
<dbReference type="InterPro" id="IPR000569">
    <property type="entry name" value="HECT_dom"/>
</dbReference>
<organism evidence="10 11">
    <name type="scientific">Lithospermum erythrorhizon</name>
    <name type="common">Purple gromwell</name>
    <name type="synonym">Lithospermum officinale var. erythrorhizon</name>
    <dbReference type="NCBI Taxonomy" id="34254"/>
    <lineage>
        <taxon>Eukaryota</taxon>
        <taxon>Viridiplantae</taxon>
        <taxon>Streptophyta</taxon>
        <taxon>Embryophyta</taxon>
        <taxon>Tracheophyta</taxon>
        <taxon>Spermatophyta</taxon>
        <taxon>Magnoliopsida</taxon>
        <taxon>eudicotyledons</taxon>
        <taxon>Gunneridae</taxon>
        <taxon>Pentapetalae</taxon>
        <taxon>asterids</taxon>
        <taxon>lamiids</taxon>
        <taxon>Boraginales</taxon>
        <taxon>Boraginaceae</taxon>
        <taxon>Boraginoideae</taxon>
        <taxon>Lithospermeae</taxon>
        <taxon>Lithospermum</taxon>
    </lineage>
</organism>
<gene>
    <name evidence="10" type="ORF">LIER_08422</name>
</gene>
<evidence type="ECO:0000256" key="6">
    <source>
        <dbReference type="ARBA" id="ARBA00057703"/>
    </source>
</evidence>
<dbReference type="FunFam" id="3.30.2410.10:FF:000017">
    <property type="entry name" value="E3 ubiquitin-protein ligase UPL7"/>
    <property type="match status" value="1"/>
</dbReference>
<sequence>MAEPRKLQVSLRGASAREISRNDLLQKVNHERELRNYTRRASAAALFVQRVWRRHTVIKSVALELQQQFETMLRTYDAPLTRMQISCNVLRPFLLFTRYLLPRSGKSQERNISCIRNCFNILLASINSADPLQNFCSLVIGIEEEKATWLYQSKKMVSLCLYVISEFDNLREGAQDAVLTPLAMRLMVILTDLKGWKSIPDNKVAEAETTLRNLMCFMGSKRSGLYTCIRRYMSKLEPTISSPSVPQHDTFLVTASAITLALRPFYCVSFNLNNDGVPENAEIQEALEQYCILLLTIPWLGQRLPDALLPALRHTSVLSPSLRMILMSKDRILKEITGMNQLELSSYSKEIPEVGWLLANIIYLATECENFALDSGRFTPSLEYASYVDVVTILSERLLVCLDNIGWPRKENGHLRSDDKSADIVEQPLLGAETTVKSLNLSYIDLFRPICQQWHLMKLLSFTKYSSASTSDTNKEINPEHQKQFDLLGIAQLYSCMLRTFSILDPFLGSLPVLNMLAFTPGFLTNVWDALEKSIFNGKSFTDEANSFIETRVSELQLDETSGRKLKLFAKDGGNKWFNVLHKITKKPPVEHIEPINVRSNSKQINNFNTEVWDIEQLRQGPESISNDISCLLHLFCATYSHLLLVLDDIEFYEKQVPFTLEHQRRIASILNTLVYNALCRSIGPHCRPLIDSAIRCLHMLYERDCRHQFCPPALWLSPGRNNRPPIAVAARTRELLSSTARLEESAASASLGSVISVTPHVFPFEERVEMFREFINMDKASRKMAGEAVAPGRGSIAIVIRRDHIVEDGFQQLNSLGSRLKSNIHVSFISESGVQEAGLDFGGLSKEFLTDIAKAAFSPDCGLFLQTSTSDRHLMPNAAARFLEKGIQMIEFLGRIVGKALYEGILLDYSFSQVFVQKLLGRYSFLDELSSLDPELYKNLMYVKHYDGDVKDLSLDFTVTEESLGRRNVIELKPGGKDICVTNENKLQYIYAIADYKLNRQIIPFSNAFYRGFTDLIAPIWLKLFNASEFNQLLSGGNYDIDVADLKKNTRYTGGYNEGSRTIKLFWQVFAEFQPTERCMLLKFVTSCSRAPLLGFKHLQPSFTIHKVGSDGPLWAAFGGHDVDRLPSASTCYNTLKLPTYRRANTLRAKILYAINSNAGFELS</sequence>
<feature type="active site" description="Glycyl thioester intermediate" evidence="8">
    <location>
        <position position="1133"/>
    </location>
</feature>
<dbReference type="GO" id="GO:0000209">
    <property type="term" value="P:protein polyubiquitination"/>
    <property type="evidence" value="ECO:0007669"/>
    <property type="project" value="InterPro"/>
</dbReference>
<dbReference type="InterPro" id="IPR044611">
    <property type="entry name" value="E3A/B/C-like"/>
</dbReference>
<accession>A0AAV3PC28</accession>
<evidence type="ECO:0000259" key="9">
    <source>
        <dbReference type="PROSITE" id="PS50237"/>
    </source>
</evidence>
<evidence type="ECO:0000256" key="7">
    <source>
        <dbReference type="ARBA" id="ARBA00061247"/>
    </source>
</evidence>
<dbReference type="SUPFAM" id="SSF56204">
    <property type="entry name" value="Hect, E3 ligase catalytic domain"/>
    <property type="match status" value="1"/>
</dbReference>
<keyword evidence="11" id="KW-1185">Reference proteome</keyword>
<evidence type="ECO:0000313" key="11">
    <source>
        <dbReference type="Proteomes" id="UP001454036"/>
    </source>
</evidence>
<dbReference type="AlphaFoldDB" id="A0AAV3PC28"/>
<dbReference type="InterPro" id="IPR035983">
    <property type="entry name" value="Hect_E3_ubiquitin_ligase"/>
</dbReference>
<comment type="similarity">
    <text evidence="7">Belongs to the UPL family.</text>
</comment>
<keyword evidence="10" id="KW-0436">Ligase</keyword>
<protein>
    <recommendedName>
        <fullName evidence="3">HECT-type E3 ubiquitin transferase</fullName>
        <ecNumber evidence="3">2.3.2.26</ecNumber>
    </recommendedName>
</protein>
<comment type="function">
    <text evidence="6">Probable E3 ubiquitin-protein ligase which mediates ubiquitination and subsequent proteasomal degradation of target proteins.</text>
</comment>
<evidence type="ECO:0000256" key="5">
    <source>
        <dbReference type="ARBA" id="ARBA00022786"/>
    </source>
</evidence>
<dbReference type="GO" id="GO:0006511">
    <property type="term" value="P:ubiquitin-dependent protein catabolic process"/>
    <property type="evidence" value="ECO:0007669"/>
    <property type="project" value="TreeGrafter"/>
</dbReference>
<dbReference type="SMART" id="SM00119">
    <property type="entry name" value="HECTc"/>
    <property type="match status" value="1"/>
</dbReference>
<dbReference type="CDD" id="cd00078">
    <property type="entry name" value="HECTc"/>
    <property type="match status" value="1"/>
</dbReference>
<evidence type="ECO:0000313" key="10">
    <source>
        <dbReference type="EMBL" id="GAA0149179.1"/>
    </source>
</evidence>
<comment type="pathway">
    <text evidence="2">Protein modification; protein ubiquitination.</text>
</comment>
<dbReference type="PROSITE" id="PS50237">
    <property type="entry name" value="HECT"/>
    <property type="match status" value="1"/>
</dbReference>
<evidence type="ECO:0000256" key="3">
    <source>
        <dbReference type="ARBA" id="ARBA00012485"/>
    </source>
</evidence>
<name>A0AAV3PC28_LITER</name>
<dbReference type="PANTHER" id="PTHR45700:SF2">
    <property type="entry name" value="UBIQUITIN-PROTEIN LIGASE E3C"/>
    <property type="match status" value="1"/>
</dbReference>
<dbReference type="EC" id="2.3.2.26" evidence="3"/>
<evidence type="ECO:0000256" key="1">
    <source>
        <dbReference type="ARBA" id="ARBA00000885"/>
    </source>
</evidence>
<dbReference type="GO" id="GO:0016874">
    <property type="term" value="F:ligase activity"/>
    <property type="evidence" value="ECO:0007669"/>
    <property type="project" value="UniProtKB-KW"/>
</dbReference>
<comment type="caution">
    <text evidence="10">The sequence shown here is derived from an EMBL/GenBank/DDBJ whole genome shotgun (WGS) entry which is preliminary data.</text>
</comment>
<keyword evidence="4" id="KW-0808">Transferase</keyword>
<evidence type="ECO:0000256" key="2">
    <source>
        <dbReference type="ARBA" id="ARBA00004906"/>
    </source>
</evidence>
<dbReference type="FunFam" id="3.30.2160.10:FF:000002">
    <property type="entry name" value="Putative Ubiquitin-protein ligase E3C"/>
    <property type="match status" value="1"/>
</dbReference>
<feature type="domain" description="HECT" evidence="9">
    <location>
        <begin position="821"/>
        <end position="1165"/>
    </location>
</feature>
<dbReference type="GO" id="GO:0061630">
    <property type="term" value="F:ubiquitin protein ligase activity"/>
    <property type="evidence" value="ECO:0007669"/>
    <property type="project" value="UniProtKB-EC"/>
</dbReference>
<dbReference type="Gene3D" id="3.90.1750.10">
    <property type="entry name" value="Hect, E3 ligase catalytic domains"/>
    <property type="match status" value="1"/>
</dbReference>
<keyword evidence="5 8" id="KW-0833">Ubl conjugation pathway</keyword>
<dbReference type="Proteomes" id="UP001454036">
    <property type="component" value="Unassembled WGS sequence"/>
</dbReference>
<dbReference type="Pfam" id="PF00632">
    <property type="entry name" value="HECT"/>
    <property type="match status" value="1"/>
</dbReference>
<dbReference type="Gene3D" id="3.30.2410.10">
    <property type="entry name" value="Hect, E3 ligase catalytic domain"/>
    <property type="match status" value="1"/>
</dbReference>
<evidence type="ECO:0000256" key="8">
    <source>
        <dbReference type="PROSITE-ProRule" id="PRU00104"/>
    </source>
</evidence>
<dbReference type="Gene3D" id="3.30.2160.10">
    <property type="entry name" value="Hect, E3 ligase catalytic domain"/>
    <property type="match status" value="1"/>
</dbReference>
<evidence type="ECO:0000256" key="4">
    <source>
        <dbReference type="ARBA" id="ARBA00022679"/>
    </source>
</evidence>
<proteinExistence type="inferred from homology"/>
<dbReference type="PANTHER" id="PTHR45700">
    <property type="entry name" value="UBIQUITIN-PROTEIN LIGASE E3C"/>
    <property type="match status" value="1"/>
</dbReference>